<evidence type="ECO:0000313" key="2">
    <source>
        <dbReference type="Proteomes" id="UP001149400"/>
    </source>
</evidence>
<name>A0ABT5R729_9GAMM</name>
<dbReference type="RefSeq" id="WP_274166849.1">
    <property type="nucleotide sequence ID" value="NZ_JAJUBC010000041.1"/>
</dbReference>
<dbReference type="Proteomes" id="UP001149400">
    <property type="component" value="Unassembled WGS sequence"/>
</dbReference>
<reference evidence="1" key="1">
    <citation type="submission" date="2021-12" db="EMBL/GenBank/DDBJ databases">
        <title>Enterovibrio ZSDZ35 sp. nov. and Enterovibrio ZSDZ42 sp. nov., isolated from coastal seawater in Qingdao.</title>
        <authorList>
            <person name="Zhang P."/>
        </authorList>
    </citation>
    <scope>NUCLEOTIDE SEQUENCE</scope>
    <source>
        <strain evidence="1">ZSDZ42</strain>
    </source>
</reference>
<dbReference type="EMBL" id="JAJUBC010000041">
    <property type="protein sequence ID" value="MDD1796087.1"/>
    <property type="molecule type" value="Genomic_DNA"/>
</dbReference>
<organism evidence="1 2">
    <name type="scientific">Enterovibrio gelatinilyticus</name>
    <dbReference type="NCBI Taxonomy" id="2899819"/>
    <lineage>
        <taxon>Bacteria</taxon>
        <taxon>Pseudomonadati</taxon>
        <taxon>Pseudomonadota</taxon>
        <taxon>Gammaproteobacteria</taxon>
        <taxon>Vibrionales</taxon>
        <taxon>Vibrionaceae</taxon>
        <taxon>Enterovibrio</taxon>
    </lineage>
</organism>
<gene>
    <name evidence="1" type="ORF">LRP50_23480</name>
</gene>
<comment type="caution">
    <text evidence="1">The sequence shown here is derived from an EMBL/GenBank/DDBJ whole genome shotgun (WGS) entry which is preliminary data.</text>
</comment>
<accession>A0ABT5R729</accession>
<sequence length="46" mass="5037">MAQNFDEFLLWLKKGAEPSYATALHLSARNTPSLSELFGGNVPRSA</sequence>
<keyword evidence="2" id="KW-1185">Reference proteome</keyword>
<protein>
    <submittedName>
        <fullName evidence="1">Uncharacterized protein</fullName>
    </submittedName>
</protein>
<evidence type="ECO:0000313" key="1">
    <source>
        <dbReference type="EMBL" id="MDD1796087.1"/>
    </source>
</evidence>
<proteinExistence type="predicted"/>